<keyword evidence="3" id="KW-1185">Reference proteome</keyword>
<evidence type="ECO:0000313" key="3">
    <source>
        <dbReference type="Proteomes" id="UP001043456"/>
    </source>
</evidence>
<dbReference type="AlphaFoldDB" id="A0A9P3F0A4"/>
<sequence>MVRQATLDNTANMRSSSRLSNSSNLSVTIISSSILSISTKRQYKGSLSSSLLYLQQDVASRDTLWTCVQQYQRGGQILEDQYDAIDTSPPRPVDLGAENVELM</sequence>
<dbReference type="EMBL" id="BHVY01000009">
    <property type="protein sequence ID" value="GIJ92317.1"/>
    <property type="molecule type" value="Genomic_DNA"/>
</dbReference>
<reference evidence="2 3" key="1">
    <citation type="submission" date="2018-10" db="EMBL/GenBank/DDBJ databases">
        <title>Pan-genome distribution and transcriptional activeness of fungal secondary metabolism genes in Aspergillus section Fumigati.</title>
        <authorList>
            <person name="Takahashi H."/>
            <person name="Umemura M."/>
            <person name="Ninomiya A."/>
            <person name="Kusuya Y."/>
            <person name="Urayama S."/>
            <person name="Shimizu M."/>
            <person name="Watanabe A."/>
            <person name="Kamei K."/>
            <person name="Yaguchi T."/>
            <person name="Hagiwara D."/>
        </authorList>
    </citation>
    <scope>NUCLEOTIDE SEQUENCE [LARGE SCALE GENOMIC DNA]</scope>
    <source>
        <strain evidence="2 3">IFM 55266</strain>
    </source>
</reference>
<feature type="compositionally biased region" description="Polar residues" evidence="1">
    <location>
        <begin position="1"/>
        <end position="13"/>
    </location>
</feature>
<gene>
    <name evidence="2" type="ORF">Asppvi_011297</name>
</gene>
<evidence type="ECO:0000313" key="2">
    <source>
        <dbReference type="EMBL" id="GIJ92317.1"/>
    </source>
</evidence>
<dbReference type="RefSeq" id="XP_043163063.1">
    <property type="nucleotide sequence ID" value="XM_043307128.1"/>
</dbReference>
<feature type="region of interest" description="Disordered" evidence="1">
    <location>
        <begin position="1"/>
        <end position="22"/>
    </location>
</feature>
<dbReference type="GeneID" id="67009906"/>
<organism evidence="2 3">
    <name type="scientific">Aspergillus pseudoviridinutans</name>
    <dbReference type="NCBI Taxonomy" id="1517512"/>
    <lineage>
        <taxon>Eukaryota</taxon>
        <taxon>Fungi</taxon>
        <taxon>Dikarya</taxon>
        <taxon>Ascomycota</taxon>
        <taxon>Pezizomycotina</taxon>
        <taxon>Eurotiomycetes</taxon>
        <taxon>Eurotiomycetidae</taxon>
        <taxon>Eurotiales</taxon>
        <taxon>Aspergillaceae</taxon>
        <taxon>Aspergillus</taxon>
        <taxon>Aspergillus subgen. Fumigati</taxon>
    </lineage>
</organism>
<protein>
    <submittedName>
        <fullName evidence="2">Uncharacterized protein</fullName>
    </submittedName>
</protein>
<evidence type="ECO:0000256" key="1">
    <source>
        <dbReference type="SAM" id="MobiDB-lite"/>
    </source>
</evidence>
<proteinExistence type="predicted"/>
<accession>A0A9P3F0A4</accession>
<dbReference type="Proteomes" id="UP001043456">
    <property type="component" value="Unassembled WGS sequence"/>
</dbReference>
<name>A0A9P3F0A4_9EURO</name>
<comment type="caution">
    <text evidence="2">The sequence shown here is derived from an EMBL/GenBank/DDBJ whole genome shotgun (WGS) entry which is preliminary data.</text>
</comment>
<feature type="region of interest" description="Disordered" evidence="1">
    <location>
        <begin position="84"/>
        <end position="103"/>
    </location>
</feature>